<dbReference type="PANTHER" id="PTHR46170:SF1">
    <property type="entry name" value="GATOR COMPLEX PROTEIN WDR59"/>
    <property type="match status" value="1"/>
</dbReference>
<dbReference type="EMBL" id="KE346373">
    <property type="protein sequence ID" value="KJE97252.1"/>
    <property type="molecule type" value="Genomic_DNA"/>
</dbReference>
<keyword evidence="2" id="KW-0677">Repeat</keyword>
<evidence type="ECO:0000259" key="4">
    <source>
        <dbReference type="Pfam" id="PF17120"/>
    </source>
</evidence>
<proteinExistence type="predicted"/>
<accession>A0A0D2VZH2</accession>
<dbReference type="PANTHER" id="PTHR46170">
    <property type="entry name" value="GATOR COMPLEX PROTEIN WDR59"/>
    <property type="match status" value="1"/>
</dbReference>
<dbReference type="GO" id="GO:0035859">
    <property type="term" value="C:Seh1-associated complex"/>
    <property type="evidence" value="ECO:0007669"/>
    <property type="project" value="TreeGrafter"/>
</dbReference>
<evidence type="ECO:0000256" key="3">
    <source>
        <dbReference type="SAM" id="MobiDB-lite"/>
    </source>
</evidence>
<feature type="region of interest" description="Disordered" evidence="3">
    <location>
        <begin position="1"/>
        <end position="26"/>
    </location>
</feature>
<evidence type="ECO:0000256" key="1">
    <source>
        <dbReference type="ARBA" id="ARBA00022574"/>
    </source>
</evidence>
<dbReference type="InterPro" id="IPR049566">
    <property type="entry name" value="WDR59_RTC1-like_RING_Znf"/>
</dbReference>
<dbReference type="Pfam" id="PF17120">
    <property type="entry name" value="zf-RING_16"/>
    <property type="match status" value="1"/>
</dbReference>
<dbReference type="AlphaFoldDB" id="A0A0D2VZH2"/>
<dbReference type="STRING" id="595528.A0A0D2VZH2"/>
<dbReference type="eggNOG" id="KOG0309">
    <property type="taxonomic scope" value="Eukaryota"/>
</dbReference>
<evidence type="ECO:0000256" key="2">
    <source>
        <dbReference type="ARBA" id="ARBA00022737"/>
    </source>
</evidence>
<dbReference type="OrthoDB" id="311712at2759"/>
<dbReference type="OMA" id="FEYESAC"/>
<keyword evidence="1" id="KW-0853">WD repeat</keyword>
<organism evidence="5 6">
    <name type="scientific">Capsaspora owczarzaki (strain ATCC 30864)</name>
    <dbReference type="NCBI Taxonomy" id="595528"/>
    <lineage>
        <taxon>Eukaryota</taxon>
        <taxon>Filasterea</taxon>
        <taxon>Capsaspora</taxon>
    </lineage>
</organism>
<dbReference type="InterPro" id="IPR049567">
    <property type="entry name" value="WDR59-like"/>
</dbReference>
<dbReference type="PhylomeDB" id="A0A0D2VZH2"/>
<sequence length="192" mass="21211">MSGYPIRGQHGNLHASRSADSIDHEPSVTSGLLSAMSTSALATARPLSRGAFGATDDQNYAKAVRMLDPSKSNRFFQFIKFYSEVLYGWGYLQARGELLRFLHQPPRGHLGLEFDVKCQICNKNFLRSVRCGDCKRKGYGFGCAICHVPVKGLSNFCVVCGHGGHSEHMRAWFEHNVSCPTGCGCRCTEMEV</sequence>
<dbReference type="InParanoid" id="A0A0D2VZH2"/>
<dbReference type="GO" id="GO:0035591">
    <property type="term" value="F:signaling adaptor activity"/>
    <property type="evidence" value="ECO:0007669"/>
    <property type="project" value="TreeGrafter"/>
</dbReference>
<gene>
    <name evidence="5" type="ORF">CAOG_007691</name>
</gene>
<evidence type="ECO:0000313" key="5">
    <source>
        <dbReference type="EMBL" id="KJE97252.1"/>
    </source>
</evidence>
<dbReference type="GO" id="GO:1904263">
    <property type="term" value="P:positive regulation of TORC1 signaling"/>
    <property type="evidence" value="ECO:0007669"/>
    <property type="project" value="TreeGrafter"/>
</dbReference>
<feature type="domain" description="WDR59/RTC1-like RING zinc finger" evidence="4">
    <location>
        <begin position="143"/>
        <end position="190"/>
    </location>
</feature>
<protein>
    <recommendedName>
        <fullName evidence="4">WDR59/RTC1-like RING zinc finger domain-containing protein</fullName>
    </recommendedName>
</protein>
<dbReference type="Proteomes" id="UP000008743">
    <property type="component" value="Unassembled WGS sequence"/>
</dbReference>
<reference evidence="6" key="1">
    <citation type="submission" date="2011-02" db="EMBL/GenBank/DDBJ databases">
        <title>The Genome Sequence of Capsaspora owczarzaki ATCC 30864.</title>
        <authorList>
            <person name="Russ C."/>
            <person name="Cuomo C."/>
            <person name="Burger G."/>
            <person name="Gray M.W."/>
            <person name="Holland P.W.H."/>
            <person name="King N."/>
            <person name="Lang F.B.F."/>
            <person name="Roger A.J."/>
            <person name="Ruiz-Trillo I."/>
            <person name="Young S.K."/>
            <person name="Zeng Q."/>
            <person name="Gargeya S."/>
            <person name="Alvarado L."/>
            <person name="Berlin A."/>
            <person name="Chapman S.B."/>
            <person name="Chen Z."/>
            <person name="Freedman E."/>
            <person name="Gellesch M."/>
            <person name="Goldberg J."/>
            <person name="Griggs A."/>
            <person name="Gujja S."/>
            <person name="Heilman E."/>
            <person name="Heiman D."/>
            <person name="Howarth C."/>
            <person name="Mehta T."/>
            <person name="Neiman D."/>
            <person name="Pearson M."/>
            <person name="Roberts A."/>
            <person name="Saif S."/>
            <person name="Shea T."/>
            <person name="Shenoy N."/>
            <person name="Sisk P."/>
            <person name="Stolte C."/>
            <person name="Sykes S."/>
            <person name="White J."/>
            <person name="Yandava C."/>
            <person name="Haas B."/>
            <person name="Nusbaum C."/>
            <person name="Birren B."/>
        </authorList>
    </citation>
    <scope>NUCLEOTIDE SEQUENCE</scope>
    <source>
        <strain evidence="6">ATCC 30864</strain>
    </source>
</reference>
<dbReference type="GO" id="GO:0034198">
    <property type="term" value="P:cellular response to amino acid starvation"/>
    <property type="evidence" value="ECO:0007669"/>
    <property type="project" value="TreeGrafter"/>
</dbReference>
<name>A0A0D2VZH2_CAPO3</name>
<dbReference type="GO" id="GO:0005774">
    <property type="term" value="C:vacuolar membrane"/>
    <property type="evidence" value="ECO:0007669"/>
    <property type="project" value="TreeGrafter"/>
</dbReference>
<keyword evidence="6" id="KW-1185">Reference proteome</keyword>
<evidence type="ECO:0000313" key="6">
    <source>
        <dbReference type="Proteomes" id="UP000008743"/>
    </source>
</evidence>